<dbReference type="CDD" id="cd00044">
    <property type="entry name" value="CysPc"/>
    <property type="match status" value="1"/>
</dbReference>
<dbReference type="InterPro" id="IPR036213">
    <property type="entry name" value="Calpain_III_sf"/>
</dbReference>
<feature type="active site" evidence="6 7">
    <location>
        <position position="364"/>
    </location>
</feature>
<dbReference type="PROSITE" id="PS50222">
    <property type="entry name" value="EF_HAND_2"/>
    <property type="match status" value="2"/>
</dbReference>
<reference evidence="11 12" key="1">
    <citation type="submission" date="2017-12" db="EMBL/GenBank/DDBJ databases">
        <title>Sequencing, de novo assembly and annotation of complete genome of a new Thraustochytrid species, strain FCC1311.</title>
        <authorList>
            <person name="Sedici K."/>
            <person name="Godart F."/>
            <person name="Aiese Cigliano R."/>
            <person name="Sanseverino W."/>
            <person name="Barakat M."/>
            <person name="Ortet P."/>
            <person name="Marechal E."/>
            <person name="Cagnac O."/>
            <person name="Amato A."/>
        </authorList>
    </citation>
    <scope>NUCLEOTIDE SEQUENCE [LARGE SCALE GENOMIC DNA]</scope>
</reference>
<name>A0A2R5G811_9STRA</name>
<sequence>MEWVASAARRRTVFCTDDEEGESAFDEDNLKGLARRQASVEGRVREFVTAQIASLKANARLDESRRWTDPEFGPNEGDPDGRRSLFRNPRKSTPGYPQPHEIAWLRPGYSDESDVIEDQFCDNAILFRQPSTEATLVQGKLGDCWLLNALAVASTRAGLIESVFWRRDDFKDFGIFVCRFFKDGAWYYVIVDDRIPVVAGEHGQPCFAHTKDPSELWLPLLEKAYAKLHMSYDSLTGGDLEVALREISGWATCKRLLSAFDIESPLQDLDATWRYLRTALDYGSAIGCIARPEDRKESATMLQQLPNNSQSSSQAMARKKSDPNASLQEDSVLPAALRGLETRHAYSIVAAKTVRATRVVLVRNVWGFGQWKGPWSRGSPEFAAHEKDLQSLFPHRDLDRNECFLMAYEDFTARFSSLIYTIQLKTVFALDQLISVGSQWSGARFTHKRELPGSSPGEAQPMYTYSTSCEKEIFLSAGDYALVPHTFDRGHVDDFVLTMYFDKSIFLENSEALGEDEKEVVTRNPFQDSYVPQGDESMPQPGGEMNDQETPVLAVNEDQREQARALRAELFKERLAAIAEERGISQQSILAAFQGYGRLSRVDFKRSMVDLHFSVSEIPDADFEALAYPETTVSCAKIRGIFEQNMLRQTLFESRPGEHADDLMFRPPVTAPGQLSITVHEAQDLVLKDDGQNNTQLLRFTPAQSNESQKLRAVQRSEVMRVDGKLVILCSWLVPLNADLAAVLRASRPVGGDNLCVPVAYEVASGLEYSFTSSPWLWVFDHELHDAAFWKNHFVAWATDSRLCIEAIPNVLRSSLDHDKANEPFSSPRSAAYVPDRRRVVHDILEKLRTQAPQGHEEVTSPATSMDNDAVAMNEKNQSWAEPRPKTHPLAASLRVVETLYSASNRLAALDRERNVALWKLQSYSGSARRAMSRKVVARGIIPKELTASSEELAKLEQVSENPASITPNPETSDTEASTTEALKADDALVSLFLSSIFGDTILGQVFEAIMYGRDAEIQAGGWTSGSSDEMNEGSVGSSIVTLNKDERLVYSGMVPMVGEAKVLKHQLSRSANLQAWFDKFDRDGNGLIEPREFERALEALGFRLSASELQSLLTHLDTNGDGQINPDEFIAFVNAETDSAALSESEVLLEHVVSALASSGINREALTQPWSVGLDWFKLRHFASQLRELTMTCPLLAQRSLFMAAPKAVGIRAYRVAHLFETKEAFAAFLARHHEHHASEQNQEAPPVRSPERARSMLRCIVEAVQRGGEVSATLPPVGNRDGGKTDFDLDMILERLPKFLSRHSSVSVSEKIKSGELARGILEAYARAEVAASVQATSPDAESEDTVVRAVLERYATDVGSNVGREGIEEDEGRPGSVTLTIAEEMRMLVDDALIRCKASHVNRAVLARMLSPDRVLAVSLKLRHALRQQRALRDNPSLFLVDVYVCTEKQTTGSNGDVERRVRVSPELDVVYRRDRGSVRIERNKVNEDSSKNTLRIYARNPCNGRVLELDKVLIDDNLVAKLPKASLGPGGWTYEVASDAKVRMSSDEPKEFAMSDLREVHVLQELVARLSMCKSVSSEETNRLALHLRECPEKVNFVRRMLDSLNESSFFVQVTDVAVHFRADRGETGISGFGSCKSAVVAALREQQGGRLAAALSTLDVTLQVVFEETQGDFREEMTWAEFAAYLAEERNSLVEPFGSRDQNDAGNQTSETLPGAYSAETLAVLDKYGVVQGDSTAGVELETSFPLQDDRAWDELLEHLCLGSCLTPHVEATVYNVGGEAMISAGSASRGEAVTRREIGKARFPLSIVTESPGVGLTRWLSLVDEKHGECGRLRVSFRFDDSSMIAAKENAKVSESKKTSSRNEGAGRGVSAVNGQVKEEEKKGMEEEQKDTSSMSSDKFAIPAGGDEMLPANISGGGDGKEDSSLELVHRRAQTAKDYAVLAQRLREEMLEAKTKLAESERARGELEQTVSRNEDRLRQTRGELEHQQRRLREAEAQVRAAEPQKPKRGADAKTLEEHAREKREHEARLRELDVLREDNEKLRMVTDTRETKLRSELQQLRTQLQETELKLRVEATEKQELLGSVERANAEAHEGLARTSARVAANILASGNTTRGGGISRKPREQRERERRRRDEWLQTRLQADYKTYRREFDGCVGEVERQLRARRPDDPRRPLKAFEQLLLAQAVVTHPEPRVTAEGFEEALANFGLVASPRDLDLLKAHFDTHSDGTLAVDDFLDTLRDHMEESDALAASGAATATHGFRGVQAVQRKRY</sequence>
<feature type="region of interest" description="Disordered" evidence="8">
    <location>
        <begin position="957"/>
        <end position="979"/>
    </location>
</feature>
<evidence type="ECO:0000259" key="10">
    <source>
        <dbReference type="PROSITE" id="PS50222"/>
    </source>
</evidence>
<feature type="domain" description="Calpain catalytic" evidence="9">
    <location>
        <begin position="79"/>
        <end position="418"/>
    </location>
</feature>
<dbReference type="GO" id="GO:0006508">
    <property type="term" value="P:proteolysis"/>
    <property type="evidence" value="ECO:0007669"/>
    <property type="project" value="UniProtKB-KW"/>
</dbReference>
<evidence type="ECO:0000256" key="2">
    <source>
        <dbReference type="ARBA" id="ARBA00022670"/>
    </source>
</evidence>
<dbReference type="InterPro" id="IPR038765">
    <property type="entry name" value="Papain-like_cys_pep_sf"/>
</dbReference>
<feature type="region of interest" description="Disordered" evidence="8">
    <location>
        <begin position="1856"/>
        <end position="1905"/>
    </location>
</feature>
<evidence type="ECO:0000256" key="6">
    <source>
        <dbReference type="PIRSR" id="PIRSR622684-1"/>
    </source>
</evidence>
<keyword evidence="2 7" id="KW-0645">Protease</keyword>
<dbReference type="Gene3D" id="3.90.70.10">
    <property type="entry name" value="Cysteine proteinases"/>
    <property type="match status" value="1"/>
</dbReference>
<comment type="caution">
    <text evidence="11">The sequence shown here is derived from an EMBL/GenBank/DDBJ whole genome shotgun (WGS) entry which is preliminary data.</text>
</comment>
<feature type="region of interest" description="Disordered" evidence="8">
    <location>
        <begin position="2116"/>
        <end position="2141"/>
    </location>
</feature>
<dbReference type="Pfam" id="PF13499">
    <property type="entry name" value="EF-hand_7"/>
    <property type="match status" value="1"/>
</dbReference>
<keyword evidence="12" id="KW-1185">Reference proteome</keyword>
<evidence type="ECO:0000256" key="3">
    <source>
        <dbReference type="ARBA" id="ARBA00022801"/>
    </source>
</evidence>
<dbReference type="SMART" id="SM00230">
    <property type="entry name" value="CysPc"/>
    <property type="match status" value="1"/>
</dbReference>
<dbReference type="Pfam" id="PF00648">
    <property type="entry name" value="Peptidase_C2"/>
    <property type="match status" value="1"/>
</dbReference>
<dbReference type="CDD" id="cd00051">
    <property type="entry name" value="EFh"/>
    <property type="match status" value="1"/>
</dbReference>
<feature type="region of interest" description="Disordered" evidence="8">
    <location>
        <begin position="305"/>
        <end position="327"/>
    </location>
</feature>
<proteinExistence type="inferred from homology"/>
<feature type="region of interest" description="Disordered" evidence="8">
    <location>
        <begin position="1911"/>
        <end position="1930"/>
    </location>
</feature>
<dbReference type="InterPro" id="IPR018247">
    <property type="entry name" value="EF_Hand_1_Ca_BS"/>
</dbReference>
<keyword evidence="3 7" id="KW-0378">Hydrolase</keyword>
<organism evidence="11 12">
    <name type="scientific">Hondaea fermentalgiana</name>
    <dbReference type="NCBI Taxonomy" id="2315210"/>
    <lineage>
        <taxon>Eukaryota</taxon>
        <taxon>Sar</taxon>
        <taxon>Stramenopiles</taxon>
        <taxon>Bigyra</taxon>
        <taxon>Labyrinthulomycetes</taxon>
        <taxon>Thraustochytrida</taxon>
        <taxon>Thraustochytriidae</taxon>
        <taxon>Hondaea</taxon>
    </lineage>
</organism>
<evidence type="ECO:0000313" key="12">
    <source>
        <dbReference type="Proteomes" id="UP000241890"/>
    </source>
</evidence>
<evidence type="ECO:0000256" key="7">
    <source>
        <dbReference type="PROSITE-ProRule" id="PRU00239"/>
    </source>
</evidence>
<dbReference type="PROSITE" id="PS50203">
    <property type="entry name" value="CALPAIN_CAT"/>
    <property type="match status" value="1"/>
</dbReference>
<evidence type="ECO:0000259" key="9">
    <source>
        <dbReference type="PROSITE" id="PS50203"/>
    </source>
</evidence>
<dbReference type="PANTHER" id="PTHR10183">
    <property type="entry name" value="CALPAIN"/>
    <property type="match status" value="1"/>
</dbReference>
<dbReference type="InterPro" id="IPR001300">
    <property type="entry name" value="Peptidase_C2_calpain_cat"/>
</dbReference>
<dbReference type="GO" id="GO:0005509">
    <property type="term" value="F:calcium ion binding"/>
    <property type="evidence" value="ECO:0007669"/>
    <property type="project" value="InterPro"/>
</dbReference>
<feature type="region of interest" description="Disordered" evidence="8">
    <location>
        <begin position="64"/>
        <end position="98"/>
    </location>
</feature>
<dbReference type="PRINTS" id="PR00704">
    <property type="entry name" value="CALPAIN"/>
</dbReference>
<dbReference type="InterPro" id="IPR022684">
    <property type="entry name" value="Calpain_cysteine_protease"/>
</dbReference>
<evidence type="ECO:0000313" key="11">
    <source>
        <dbReference type="EMBL" id="GBG23834.1"/>
    </source>
</evidence>
<comment type="similarity">
    <text evidence="1">Belongs to the peptidase C2 family.</text>
</comment>
<feature type="region of interest" description="Disordered" evidence="8">
    <location>
        <begin position="527"/>
        <end position="547"/>
    </location>
</feature>
<feature type="compositionally biased region" description="Basic and acidic residues" evidence="8">
    <location>
        <begin position="1883"/>
        <end position="1897"/>
    </location>
</feature>
<dbReference type="InterPro" id="IPR011992">
    <property type="entry name" value="EF-hand-dom_pair"/>
</dbReference>
<dbReference type="OrthoDB" id="424753at2759"/>
<feature type="compositionally biased region" description="Basic and acidic residues" evidence="8">
    <location>
        <begin position="2129"/>
        <end position="2141"/>
    </location>
</feature>
<dbReference type="SUPFAM" id="SSF54001">
    <property type="entry name" value="Cysteine proteinases"/>
    <property type="match status" value="1"/>
</dbReference>
<dbReference type="InterPro" id="IPR002048">
    <property type="entry name" value="EF_hand_dom"/>
</dbReference>
<dbReference type="SUPFAM" id="SSF49758">
    <property type="entry name" value="Calpain large subunit, middle domain (domain III)"/>
    <property type="match status" value="1"/>
</dbReference>
<feature type="region of interest" description="Disordered" evidence="8">
    <location>
        <begin position="1963"/>
        <end position="2033"/>
    </location>
</feature>
<dbReference type="GO" id="GO:0004198">
    <property type="term" value="F:calcium-dependent cysteine-type endopeptidase activity"/>
    <property type="evidence" value="ECO:0007669"/>
    <property type="project" value="InterPro"/>
</dbReference>
<dbReference type="Proteomes" id="UP000241890">
    <property type="component" value="Unassembled WGS sequence"/>
</dbReference>
<feature type="domain" description="EF-hand" evidence="10">
    <location>
        <begin position="1105"/>
        <end position="1140"/>
    </location>
</feature>
<feature type="compositionally biased region" description="Polar residues" evidence="8">
    <location>
        <begin position="959"/>
        <end position="970"/>
    </location>
</feature>
<feature type="domain" description="EF-hand" evidence="10">
    <location>
        <begin position="1069"/>
        <end position="1104"/>
    </location>
</feature>
<dbReference type="SUPFAM" id="SSF47473">
    <property type="entry name" value="EF-hand"/>
    <property type="match status" value="1"/>
</dbReference>
<dbReference type="InParanoid" id="A0A2R5G811"/>
<keyword evidence="5" id="KW-0106">Calcium</keyword>
<evidence type="ECO:0000256" key="8">
    <source>
        <dbReference type="SAM" id="MobiDB-lite"/>
    </source>
</evidence>
<accession>A0A2R5G811</accession>
<evidence type="ECO:0000256" key="4">
    <source>
        <dbReference type="ARBA" id="ARBA00022807"/>
    </source>
</evidence>
<gene>
    <name evidence="11" type="ORF">FCC1311_000542</name>
</gene>
<dbReference type="PROSITE" id="PS00018">
    <property type="entry name" value="EF_HAND_1"/>
    <property type="match status" value="2"/>
</dbReference>
<feature type="active site" evidence="6 7">
    <location>
        <position position="344"/>
    </location>
</feature>
<keyword evidence="4 7" id="KW-0788">Thiol protease</keyword>
<dbReference type="EMBL" id="BEYU01000001">
    <property type="protein sequence ID" value="GBG23834.1"/>
    <property type="molecule type" value="Genomic_DNA"/>
</dbReference>
<protein>
    <submittedName>
        <fullName evidence="11">Calpain</fullName>
    </submittedName>
</protein>
<dbReference type="SMART" id="SM00054">
    <property type="entry name" value="EFh"/>
    <property type="match status" value="2"/>
</dbReference>
<feature type="compositionally biased region" description="Low complexity" evidence="8">
    <location>
        <begin position="305"/>
        <end position="314"/>
    </location>
</feature>
<dbReference type="PANTHER" id="PTHR10183:SF379">
    <property type="entry name" value="CALPAIN-5"/>
    <property type="match status" value="1"/>
</dbReference>
<feature type="active site" evidence="6 7">
    <location>
        <position position="144"/>
    </location>
</feature>
<evidence type="ECO:0000256" key="1">
    <source>
        <dbReference type="ARBA" id="ARBA00007623"/>
    </source>
</evidence>
<evidence type="ECO:0000256" key="5">
    <source>
        <dbReference type="ARBA" id="ARBA00022837"/>
    </source>
</evidence>
<dbReference type="Gene3D" id="1.10.238.10">
    <property type="entry name" value="EF-hand"/>
    <property type="match status" value="1"/>
</dbReference>